<proteinExistence type="inferred from homology"/>
<keyword evidence="4 6" id="KW-1133">Transmembrane helix</keyword>
<dbReference type="PANTHER" id="PTHR23320:SF125">
    <property type="entry name" value="TRANSMEMBRANE PROTEIN 176L.1-RELATED"/>
    <property type="match status" value="1"/>
</dbReference>
<feature type="transmembrane region" description="Helical" evidence="6">
    <location>
        <begin position="57"/>
        <end position="81"/>
    </location>
</feature>
<reference evidence="7 8" key="2">
    <citation type="journal article" date="2023" name="Mol. Biol. Evol.">
        <title>Genomics of Secondarily Temperate Adaptation in the Only Non-Antarctic Icefish.</title>
        <authorList>
            <person name="Rivera-Colon A.G."/>
            <person name="Rayamajhi N."/>
            <person name="Minhas B.F."/>
            <person name="Madrigal G."/>
            <person name="Bilyk K.T."/>
            <person name="Yoon V."/>
            <person name="Hune M."/>
            <person name="Gregory S."/>
            <person name="Cheng C.H.C."/>
            <person name="Catchen J.M."/>
        </authorList>
    </citation>
    <scope>NUCLEOTIDE SEQUENCE [LARGE SCALE GENOMIC DNA]</scope>
    <source>
        <strain evidence="7">JMC-PN-2008</strain>
    </source>
</reference>
<evidence type="ECO:0000256" key="5">
    <source>
        <dbReference type="ARBA" id="ARBA00023136"/>
    </source>
</evidence>
<name>A0AAN7XD12_ELEMC</name>
<comment type="subcellular location">
    <subcellularLocation>
        <location evidence="1">Membrane</location>
        <topology evidence="1">Multi-pass membrane protein</topology>
    </subcellularLocation>
</comment>
<organism evidence="7 8">
    <name type="scientific">Eleginops maclovinus</name>
    <name type="common">Patagonian blennie</name>
    <name type="synonym">Eleginus maclovinus</name>
    <dbReference type="NCBI Taxonomy" id="56733"/>
    <lineage>
        <taxon>Eukaryota</taxon>
        <taxon>Metazoa</taxon>
        <taxon>Chordata</taxon>
        <taxon>Craniata</taxon>
        <taxon>Vertebrata</taxon>
        <taxon>Euteleostomi</taxon>
        <taxon>Actinopterygii</taxon>
        <taxon>Neopterygii</taxon>
        <taxon>Teleostei</taxon>
        <taxon>Neoteleostei</taxon>
        <taxon>Acanthomorphata</taxon>
        <taxon>Eupercaria</taxon>
        <taxon>Perciformes</taxon>
        <taxon>Notothenioidei</taxon>
        <taxon>Eleginopidae</taxon>
        <taxon>Eleginops</taxon>
    </lineage>
</organism>
<evidence type="ECO:0000313" key="8">
    <source>
        <dbReference type="Proteomes" id="UP001346869"/>
    </source>
</evidence>
<feature type="transmembrane region" description="Helical" evidence="6">
    <location>
        <begin position="187"/>
        <end position="208"/>
    </location>
</feature>
<evidence type="ECO:0000313" key="7">
    <source>
        <dbReference type="EMBL" id="KAK5862051.1"/>
    </source>
</evidence>
<dbReference type="PANTHER" id="PTHR23320">
    <property type="entry name" value="MEMBRANE-SPANNING 4-DOMAINS SUBFAMILY A MS4A -RELATED"/>
    <property type="match status" value="1"/>
</dbReference>
<keyword evidence="3 6" id="KW-0812">Transmembrane</keyword>
<dbReference type="Proteomes" id="UP001346869">
    <property type="component" value="Unassembled WGS sequence"/>
</dbReference>
<dbReference type="InterPro" id="IPR030417">
    <property type="entry name" value="MS4A"/>
</dbReference>
<reference evidence="7 8" key="1">
    <citation type="journal article" date="2023" name="Genes (Basel)">
        <title>Chromosome-Level Genome Assembly and Circadian Gene Repertoire of the Patagonia Blennie Eleginops maclovinus-The Closest Ancestral Proxy of Antarctic Cryonotothenioids.</title>
        <authorList>
            <person name="Cheng C.C."/>
            <person name="Rivera-Colon A.G."/>
            <person name="Minhas B.F."/>
            <person name="Wilson L."/>
            <person name="Rayamajhi N."/>
            <person name="Vargas-Chacoff L."/>
            <person name="Catchen J.M."/>
        </authorList>
    </citation>
    <scope>NUCLEOTIDE SEQUENCE [LARGE SCALE GENOMIC DNA]</scope>
    <source>
        <strain evidence="7">JMC-PN-2008</strain>
    </source>
</reference>
<keyword evidence="5 6" id="KW-0472">Membrane</keyword>
<comment type="caution">
    <text evidence="7">The sequence shown here is derived from an EMBL/GenBank/DDBJ whole genome shotgun (WGS) entry which is preliminary data.</text>
</comment>
<protein>
    <submittedName>
        <fullName evidence="7">Uncharacterized protein</fullName>
    </submittedName>
</protein>
<evidence type="ECO:0000256" key="3">
    <source>
        <dbReference type="ARBA" id="ARBA00022692"/>
    </source>
</evidence>
<evidence type="ECO:0000256" key="2">
    <source>
        <dbReference type="ARBA" id="ARBA00009565"/>
    </source>
</evidence>
<dbReference type="AlphaFoldDB" id="A0AAN7XD12"/>
<dbReference type="InterPro" id="IPR007237">
    <property type="entry name" value="CD20-like"/>
</dbReference>
<feature type="transmembrane region" description="Helical" evidence="6">
    <location>
        <begin position="112"/>
        <end position="137"/>
    </location>
</feature>
<dbReference type="EMBL" id="JAUZQC010000012">
    <property type="protein sequence ID" value="KAK5862051.1"/>
    <property type="molecule type" value="Genomic_DNA"/>
</dbReference>
<sequence length="237" mass="26433">MAVTITKSEGRTVITLSSDTQSVFPPLCQILKSLCFNPMCCSVSQHMRRIQRTSQTVLGTLQIMVGLFNIGIGVIFCFARMRSIDWFPFWLGPLFMLFGIISMLSEKYPSPCLVIVNVILNLAGVGFAITAITLYSISMADIWLWWMCEDDYGYHHSTSSSSGDEIMKEKCVAAKNLALMLLRSLNGMMIVLSVLELCVAISSVVLGIKALKTRDKEIEEPEQYKPLLVENPGYPEV</sequence>
<evidence type="ECO:0000256" key="6">
    <source>
        <dbReference type="SAM" id="Phobius"/>
    </source>
</evidence>
<dbReference type="GO" id="GO:0016020">
    <property type="term" value="C:membrane"/>
    <property type="evidence" value="ECO:0007669"/>
    <property type="project" value="UniProtKB-SubCell"/>
</dbReference>
<feature type="transmembrane region" description="Helical" evidence="6">
    <location>
        <begin position="87"/>
        <end position="105"/>
    </location>
</feature>
<dbReference type="Pfam" id="PF04103">
    <property type="entry name" value="CD20"/>
    <property type="match status" value="1"/>
</dbReference>
<evidence type="ECO:0000256" key="4">
    <source>
        <dbReference type="ARBA" id="ARBA00022989"/>
    </source>
</evidence>
<evidence type="ECO:0000256" key="1">
    <source>
        <dbReference type="ARBA" id="ARBA00004141"/>
    </source>
</evidence>
<gene>
    <name evidence="7" type="ORF">PBY51_017483</name>
</gene>
<comment type="similarity">
    <text evidence="2">Belongs to the MS4A family.</text>
</comment>
<accession>A0AAN7XD12</accession>
<keyword evidence="8" id="KW-1185">Reference proteome</keyword>